<sequence>MFSIEFLLQVLLPAVGGDHRTSDATFRCYRSPGAHPHTEITETLKTAKTTEIRERDFKDVQYFRSEREENTVFATHLTAIEGSVIPQERPRGALALSCAAILVAFKCMATGFWNAEPLSKNANGKAVLIWSAESTAYIEAMETATVTVAGLSNNRVDARMAEALRKFGPSVGGGLQGTSGLLKTIVIDPPSSL</sequence>
<protein>
    <submittedName>
        <fullName evidence="2">Uncharacterized protein</fullName>
    </submittedName>
</protein>
<evidence type="ECO:0000313" key="2">
    <source>
        <dbReference type="EMBL" id="TFK96386.1"/>
    </source>
</evidence>
<organism evidence="2 3">
    <name type="scientific">Pterulicium gracile</name>
    <dbReference type="NCBI Taxonomy" id="1884261"/>
    <lineage>
        <taxon>Eukaryota</taxon>
        <taxon>Fungi</taxon>
        <taxon>Dikarya</taxon>
        <taxon>Basidiomycota</taxon>
        <taxon>Agaricomycotina</taxon>
        <taxon>Agaricomycetes</taxon>
        <taxon>Agaricomycetidae</taxon>
        <taxon>Agaricales</taxon>
        <taxon>Pleurotineae</taxon>
        <taxon>Pterulaceae</taxon>
        <taxon>Pterulicium</taxon>
    </lineage>
</organism>
<proteinExistence type="predicted"/>
<evidence type="ECO:0000256" key="1">
    <source>
        <dbReference type="SAM" id="SignalP"/>
    </source>
</evidence>
<keyword evidence="3" id="KW-1185">Reference proteome</keyword>
<dbReference type="EMBL" id="ML178861">
    <property type="protein sequence ID" value="TFK96386.1"/>
    <property type="molecule type" value="Genomic_DNA"/>
</dbReference>
<keyword evidence="1" id="KW-0732">Signal</keyword>
<evidence type="ECO:0000313" key="3">
    <source>
        <dbReference type="Proteomes" id="UP000305067"/>
    </source>
</evidence>
<name>A0A5C3Q4D1_9AGAR</name>
<feature type="signal peptide" evidence="1">
    <location>
        <begin position="1"/>
        <end position="17"/>
    </location>
</feature>
<reference evidence="2 3" key="1">
    <citation type="journal article" date="2019" name="Nat. Ecol. Evol.">
        <title>Megaphylogeny resolves global patterns of mushroom evolution.</title>
        <authorList>
            <person name="Varga T."/>
            <person name="Krizsan K."/>
            <person name="Foldi C."/>
            <person name="Dima B."/>
            <person name="Sanchez-Garcia M."/>
            <person name="Sanchez-Ramirez S."/>
            <person name="Szollosi G.J."/>
            <person name="Szarkandi J.G."/>
            <person name="Papp V."/>
            <person name="Albert L."/>
            <person name="Andreopoulos W."/>
            <person name="Angelini C."/>
            <person name="Antonin V."/>
            <person name="Barry K.W."/>
            <person name="Bougher N.L."/>
            <person name="Buchanan P."/>
            <person name="Buyck B."/>
            <person name="Bense V."/>
            <person name="Catcheside P."/>
            <person name="Chovatia M."/>
            <person name="Cooper J."/>
            <person name="Damon W."/>
            <person name="Desjardin D."/>
            <person name="Finy P."/>
            <person name="Geml J."/>
            <person name="Haridas S."/>
            <person name="Hughes K."/>
            <person name="Justo A."/>
            <person name="Karasinski D."/>
            <person name="Kautmanova I."/>
            <person name="Kiss B."/>
            <person name="Kocsube S."/>
            <person name="Kotiranta H."/>
            <person name="LaButti K.M."/>
            <person name="Lechner B.E."/>
            <person name="Liimatainen K."/>
            <person name="Lipzen A."/>
            <person name="Lukacs Z."/>
            <person name="Mihaltcheva S."/>
            <person name="Morgado L.N."/>
            <person name="Niskanen T."/>
            <person name="Noordeloos M.E."/>
            <person name="Ohm R.A."/>
            <person name="Ortiz-Santana B."/>
            <person name="Ovrebo C."/>
            <person name="Racz N."/>
            <person name="Riley R."/>
            <person name="Savchenko A."/>
            <person name="Shiryaev A."/>
            <person name="Soop K."/>
            <person name="Spirin V."/>
            <person name="Szebenyi C."/>
            <person name="Tomsovsky M."/>
            <person name="Tulloss R.E."/>
            <person name="Uehling J."/>
            <person name="Grigoriev I.V."/>
            <person name="Vagvolgyi C."/>
            <person name="Papp T."/>
            <person name="Martin F.M."/>
            <person name="Miettinen O."/>
            <person name="Hibbett D.S."/>
            <person name="Nagy L.G."/>
        </authorList>
    </citation>
    <scope>NUCLEOTIDE SEQUENCE [LARGE SCALE GENOMIC DNA]</scope>
    <source>
        <strain evidence="2 3">CBS 309.79</strain>
    </source>
</reference>
<feature type="chain" id="PRO_5023111940" evidence="1">
    <location>
        <begin position="18"/>
        <end position="193"/>
    </location>
</feature>
<accession>A0A5C3Q4D1</accession>
<dbReference type="Proteomes" id="UP000305067">
    <property type="component" value="Unassembled WGS sequence"/>
</dbReference>
<gene>
    <name evidence="2" type="ORF">BDV98DRAFT_659197</name>
</gene>
<dbReference type="AlphaFoldDB" id="A0A5C3Q4D1"/>